<reference evidence="2 3" key="1">
    <citation type="submission" date="2016-10" db="EMBL/GenBank/DDBJ databases">
        <authorList>
            <person name="de Groot N.N."/>
        </authorList>
    </citation>
    <scope>NUCLEOTIDE SEQUENCE [LARGE SCALE GENOMIC DNA]</scope>
    <source>
        <strain evidence="2 3">BS3662</strain>
    </source>
</reference>
<dbReference type="CDD" id="cd00267">
    <property type="entry name" value="ABC_ATPase"/>
    <property type="match status" value="1"/>
</dbReference>
<dbReference type="Gene3D" id="3.40.50.300">
    <property type="entry name" value="P-loop containing nucleotide triphosphate hydrolases"/>
    <property type="match status" value="1"/>
</dbReference>
<dbReference type="PANTHER" id="PTHR32182:SF0">
    <property type="entry name" value="DNA REPLICATION AND REPAIR PROTEIN RECF"/>
    <property type="match status" value="1"/>
</dbReference>
<proteinExistence type="predicted"/>
<dbReference type="PANTHER" id="PTHR32182">
    <property type="entry name" value="DNA REPLICATION AND REPAIR PROTEIN RECF"/>
    <property type="match status" value="1"/>
</dbReference>
<evidence type="ECO:0000259" key="1">
    <source>
        <dbReference type="Pfam" id="PF13166"/>
    </source>
</evidence>
<dbReference type="GO" id="GO:0000731">
    <property type="term" value="P:DNA synthesis involved in DNA repair"/>
    <property type="evidence" value="ECO:0007669"/>
    <property type="project" value="TreeGrafter"/>
</dbReference>
<evidence type="ECO:0000313" key="3">
    <source>
        <dbReference type="Proteomes" id="UP000198985"/>
    </source>
</evidence>
<dbReference type="Pfam" id="PF13166">
    <property type="entry name" value="AAA_13"/>
    <property type="match status" value="1"/>
</dbReference>
<dbReference type="InterPro" id="IPR026866">
    <property type="entry name" value="CR006_AAA"/>
</dbReference>
<organism evidence="2 3">
    <name type="scientific">Pseudomonas migulae</name>
    <dbReference type="NCBI Taxonomy" id="78543"/>
    <lineage>
        <taxon>Bacteria</taxon>
        <taxon>Pseudomonadati</taxon>
        <taxon>Pseudomonadota</taxon>
        <taxon>Gammaproteobacteria</taxon>
        <taxon>Pseudomonadales</taxon>
        <taxon>Pseudomonadaceae</taxon>
        <taxon>Pseudomonas</taxon>
    </lineage>
</organism>
<dbReference type="Proteomes" id="UP000198985">
    <property type="component" value="Unassembled WGS sequence"/>
</dbReference>
<dbReference type="RefSeq" id="WP_084321188.1">
    <property type="nucleotide sequence ID" value="NZ_FNTY01000002.1"/>
</dbReference>
<protein>
    <submittedName>
        <fullName evidence="2">AAA domain-containing protein</fullName>
    </submittedName>
</protein>
<gene>
    <name evidence="2" type="ORF">SAMN04490194_3767</name>
</gene>
<accession>A0A1H5L7B8</accession>
<dbReference type="InterPro" id="IPR027417">
    <property type="entry name" value="P-loop_NTPase"/>
</dbReference>
<dbReference type="EMBL" id="FNTY01000002">
    <property type="protein sequence ID" value="SEE72999.1"/>
    <property type="molecule type" value="Genomic_DNA"/>
</dbReference>
<feature type="domain" description="Protein CR006 P-loop" evidence="1">
    <location>
        <begin position="628"/>
        <end position="704"/>
    </location>
</feature>
<sequence>MSILNDVLLWSEKDLSLWLRDAARRLLLNEQLGPQDFRDFYALLKHENDIEVVDGLQAKPLSADHIPAGGEAALSVTLKSMSDLENVNRIMPGQVLSFEEKGVTVIYGGNGAGKSGYARVLKHACRARDRGSEILGDVTKAAVGAGKPKATFTASLNGVAQTFHWTSGSVPPPQLSYVSVFDTSCASAYLIEGDAAYLPRGLDVVEALASKVVPEVLALMNDELKGIDVSLDILAGFNKETAVGRLLENFGEKTSRENIVRLGTLSQEERDRLSNLELAIAEPDPILKYQSLKTSAAHLKNLAETILKKEKYTTEKALDKLKRLVKESCDATEGVDAAARALRVEDDLLPGSGEAIWKELFLAAQKYSTSVAYPGHDFPNCAEEAVCVLCQQSVEPAAGRMRRFNDFIKENATKLASEKKTALDDVLDQIDRSSLDFGFSQALAVELELEGEGEGEGEGLGDRLKNYQDQINCYKAWMLKAARSVNLDDVPDLDASPVSELRKVAAIKLWKARFYKKASNPEKLKKLSNELAELKSRAALALIVEAVLALHGRIVYRTKLDGCKGQLNPRAISAKSKDIAGKIITDSLRKALDEEFIKLGIGHIKTKLKERVDRGTVKFTLLLDLPAAKKIEQVLSEGEQRAVSLGAFLAELKLSDHRGGIIFDDPVSSLDHVRRRQVARRLVEEAAFRQVIVLTHDISFLSELIDSLGEAKEIPHLVHHLEWVGDAAGVVKQGLPWDKTGYKERIRQLEARVKKMEPWPVYPGEELVRDVRILYSDIRATVEKVVEDVVLNGVVTRFSDMVGVGNLHKITGLRKQDADDIVMLWKKGHRMTEAHLQAMNKDMPVAGLEEIKTDVASIQLLVDNVNKYRAKPAEA</sequence>
<evidence type="ECO:0000313" key="2">
    <source>
        <dbReference type="EMBL" id="SEE72999.1"/>
    </source>
</evidence>
<dbReference type="SUPFAM" id="SSF52540">
    <property type="entry name" value="P-loop containing nucleoside triphosphate hydrolases"/>
    <property type="match status" value="1"/>
</dbReference>
<dbReference type="AlphaFoldDB" id="A0A1H5L7B8"/>
<name>A0A1H5L7B8_9PSED</name>
<dbReference type="GO" id="GO:0006302">
    <property type="term" value="P:double-strand break repair"/>
    <property type="evidence" value="ECO:0007669"/>
    <property type="project" value="TreeGrafter"/>
</dbReference>